<reference evidence="2" key="1">
    <citation type="journal article" date="2011" name="J. Bacteriol.">
        <title>Genome Sequence of Weissella thailandensis fsh4-2.</title>
        <authorList>
            <person name="Benomar N."/>
            <person name="Abriouel H."/>
            <person name="Lee H."/>
            <person name="Cho G.S."/>
            <person name="Huch M."/>
            <person name="Pulido R.P."/>
            <person name="Holzapfel W.H."/>
            <person name="Galvez A."/>
            <person name="Franz C.M."/>
        </authorList>
    </citation>
    <scope>NUCLEOTIDE SEQUENCE</scope>
    <source>
        <strain evidence="2">Fsh4-2</strain>
    </source>
</reference>
<protein>
    <submittedName>
        <fullName evidence="2">Putative dioxygenase</fullName>
    </submittedName>
</protein>
<sequence length="294" mass="33835">MIHLLLVNEQQKKRYEKMETTRYDIQHLTMHVVDEERTRVFYEKVLGLVDVSSDDEHIDYAFRKDEAPFLTMLLKDKAQSVAQTGLYHVALLFPNAAELASLLHRLLTLQVPVGADDHTVSEALYINDFEGNGIELYHDRDPKGWQWTDGQVTMGTSEVDADALLSKKEYDWTGFPIGMKIGHLHFMGNDLDVADHFFLEFLQMDLVTDMRPGASFYSNNHYHHHHAVNLWQSQHSELRHLDEAGIVSWQVIVDEKYFSLLATRAKDMPGLMENTNDQIDIVDPMGSLLTIIHD</sequence>
<dbReference type="EMBL" id="HE575149">
    <property type="protein sequence ID" value="CCC56485.1"/>
    <property type="molecule type" value="Genomic_DNA"/>
</dbReference>
<name>G0UFH1_9LACO</name>
<keyword evidence="2" id="KW-0560">Oxidoreductase</keyword>
<dbReference type="InterPro" id="IPR037523">
    <property type="entry name" value="VOC_core"/>
</dbReference>
<dbReference type="GO" id="GO:0051213">
    <property type="term" value="F:dioxygenase activity"/>
    <property type="evidence" value="ECO:0007669"/>
    <property type="project" value="UniProtKB-KW"/>
</dbReference>
<evidence type="ECO:0000259" key="1">
    <source>
        <dbReference type="PROSITE" id="PS51819"/>
    </source>
</evidence>
<feature type="domain" description="VOC" evidence="1">
    <location>
        <begin position="24"/>
        <end position="139"/>
    </location>
</feature>
<dbReference type="Pfam" id="PF00903">
    <property type="entry name" value="Glyoxalase"/>
    <property type="match status" value="1"/>
</dbReference>
<reference evidence="2" key="2">
    <citation type="submission" date="2011-07" db="EMBL/GenBank/DDBJ databases">
        <authorList>
            <person name="Franz C."/>
        </authorList>
    </citation>
    <scope>NUCLEOTIDE SEQUENCE</scope>
    <source>
        <strain evidence="2">Fsh4-2</strain>
    </source>
</reference>
<evidence type="ECO:0000313" key="2">
    <source>
        <dbReference type="EMBL" id="CCC56485.1"/>
    </source>
</evidence>
<dbReference type="SUPFAM" id="SSF54593">
    <property type="entry name" value="Glyoxalase/Bleomycin resistance protein/Dihydroxybiphenyl dioxygenase"/>
    <property type="match status" value="2"/>
</dbReference>
<dbReference type="PANTHER" id="PTHR43279:SF1">
    <property type="entry name" value="CATECHOL-2,3-DIOXYGENASE"/>
    <property type="match status" value="1"/>
</dbReference>
<keyword evidence="2" id="KW-0223">Dioxygenase</keyword>
<dbReference type="AlphaFoldDB" id="G0UFH1"/>
<dbReference type="PANTHER" id="PTHR43279">
    <property type="entry name" value="CATECHOL-2,3-DIOXYGENASE"/>
    <property type="match status" value="1"/>
</dbReference>
<gene>
    <name evidence="2" type="ORF">WT2_00480</name>
</gene>
<proteinExistence type="predicted"/>
<organism evidence="2">
    <name type="scientific">Weissella thailandensis fsh4-2</name>
    <dbReference type="NCBI Taxonomy" id="1056112"/>
    <lineage>
        <taxon>Bacteria</taxon>
        <taxon>Bacillati</taxon>
        <taxon>Bacillota</taxon>
        <taxon>Bacilli</taxon>
        <taxon>Lactobacillales</taxon>
        <taxon>Lactobacillaceae</taxon>
        <taxon>Weissella</taxon>
    </lineage>
</organism>
<dbReference type="InterPro" id="IPR004360">
    <property type="entry name" value="Glyas_Fos-R_dOase_dom"/>
</dbReference>
<dbReference type="PROSITE" id="PS51819">
    <property type="entry name" value="VOC"/>
    <property type="match status" value="1"/>
</dbReference>
<dbReference type="Gene3D" id="3.10.180.10">
    <property type="entry name" value="2,3-Dihydroxybiphenyl 1,2-Dioxygenase, domain 1"/>
    <property type="match status" value="2"/>
</dbReference>
<accession>G0UFH1</accession>
<dbReference type="InterPro" id="IPR029068">
    <property type="entry name" value="Glyas_Bleomycin-R_OHBP_Dase"/>
</dbReference>